<evidence type="ECO:0000313" key="2">
    <source>
        <dbReference type="Proteomes" id="UP000183371"/>
    </source>
</evidence>
<dbReference type="Gene3D" id="1.10.3210.10">
    <property type="entry name" value="Hypothetical protein af1432"/>
    <property type="match status" value="1"/>
</dbReference>
<dbReference type="EMBL" id="FPBD01000001">
    <property type="protein sequence ID" value="SFT43964.1"/>
    <property type="molecule type" value="Genomic_DNA"/>
</dbReference>
<dbReference type="SUPFAM" id="SSF109604">
    <property type="entry name" value="HD-domain/PDEase-like"/>
    <property type="match status" value="1"/>
</dbReference>
<dbReference type="AlphaFoldDB" id="A0A1I6Y1F8"/>
<protein>
    <submittedName>
        <fullName evidence="1">5'-deoxynucleotidase YfbR</fullName>
    </submittedName>
</protein>
<name>A0A1I6Y1F8_9HYPH</name>
<keyword evidence="2" id="KW-1185">Reference proteome</keyword>
<dbReference type="Proteomes" id="UP000183371">
    <property type="component" value="Unassembled WGS sequence"/>
</dbReference>
<reference evidence="2" key="1">
    <citation type="submission" date="2016-10" db="EMBL/GenBank/DDBJ databases">
        <authorList>
            <person name="Varghese N."/>
            <person name="Submissions S."/>
        </authorList>
    </citation>
    <scope>NUCLEOTIDE SEQUENCE [LARGE SCALE GENOMIC DNA]</scope>
    <source>
        <strain evidence="2">DSM 17465</strain>
    </source>
</reference>
<dbReference type="RefSeq" id="WP_054782643.1">
    <property type="nucleotide sequence ID" value="NZ_FPBD01000001.1"/>
</dbReference>
<evidence type="ECO:0000313" key="1">
    <source>
        <dbReference type="EMBL" id="SFT43964.1"/>
    </source>
</evidence>
<sequence length="263" mass="30087">MTTITTRYGRKWDLLNPQARAVSFWEVAEVLARIPRFNGHTRMPYSVAQHCCLAHDHVCEGDHPELRLLALLHDAHEAYIGDILTPVKKALNSLIDEDQLEVWLETLKVSHDYAIRKAAGISRVASLDDLKRVKEVDKELLLNEQCQLLHGHRPRDESELDIPIEPWGEELAAAEFLERLYANPVYQKKLLNDGNLSHRQFLGEIETRLLRSETNASEARRLSELYMLLFLAEEGCEFGAPERRWDANSAAGVFYAGKRRHAA</sequence>
<organism evidence="1 2">
    <name type="scientific">Pseudovibrio denitrificans</name>
    <dbReference type="NCBI Taxonomy" id="258256"/>
    <lineage>
        <taxon>Bacteria</taxon>
        <taxon>Pseudomonadati</taxon>
        <taxon>Pseudomonadota</taxon>
        <taxon>Alphaproteobacteria</taxon>
        <taxon>Hyphomicrobiales</taxon>
        <taxon>Stappiaceae</taxon>
        <taxon>Pseudovibrio</taxon>
    </lineage>
</organism>
<gene>
    <name evidence="1" type="ORF">SAMN05444141_101562</name>
</gene>
<proteinExistence type="predicted"/>
<accession>A0A1I6Y1F8</accession>